<reference evidence="1" key="1">
    <citation type="submission" date="2023-07" db="EMBL/GenBank/DDBJ databases">
        <title>Sequencing the genomes of 1000 actinobacteria strains.</title>
        <authorList>
            <person name="Klenk H.-P."/>
        </authorList>
    </citation>
    <scope>NUCLEOTIDE SEQUENCE</scope>
    <source>
        <strain evidence="1">DSM 44707</strain>
    </source>
</reference>
<keyword evidence="2" id="KW-1185">Reference proteome</keyword>
<dbReference type="InterPro" id="IPR036890">
    <property type="entry name" value="HATPase_C_sf"/>
</dbReference>
<comment type="caution">
    <text evidence="1">The sequence shown here is derived from an EMBL/GenBank/DDBJ whole genome shotgun (WGS) entry which is preliminary data.</text>
</comment>
<evidence type="ECO:0000313" key="2">
    <source>
        <dbReference type="Proteomes" id="UP001183643"/>
    </source>
</evidence>
<dbReference type="PANTHER" id="PTHR35526">
    <property type="entry name" value="ANTI-SIGMA-F FACTOR RSBW-RELATED"/>
    <property type="match status" value="1"/>
</dbReference>
<sequence>MTRPRTLRANLLPLPGAARQARDLATEACLLWSLPHLIVPIALIASELAANAVEHAGTMTTLTVTRHVDHLRVSAVDGSPVPPTEARPGSGLALLQACASQWGWRTVTGGKEVWAVLSTD</sequence>
<proteinExistence type="predicted"/>
<dbReference type="RefSeq" id="WP_310369779.1">
    <property type="nucleotide sequence ID" value="NZ_JAVDYB010000001.1"/>
</dbReference>
<dbReference type="GO" id="GO:0016301">
    <property type="term" value="F:kinase activity"/>
    <property type="evidence" value="ECO:0007669"/>
    <property type="project" value="UniProtKB-KW"/>
</dbReference>
<dbReference type="EMBL" id="JAVDYB010000001">
    <property type="protein sequence ID" value="MDR7277460.1"/>
    <property type="molecule type" value="Genomic_DNA"/>
</dbReference>
<dbReference type="InterPro" id="IPR050267">
    <property type="entry name" value="Anti-sigma-factor_SerPK"/>
</dbReference>
<protein>
    <submittedName>
        <fullName evidence="1">Two-component sensor histidine kinase</fullName>
    </submittedName>
</protein>
<dbReference type="CDD" id="cd16936">
    <property type="entry name" value="HATPase_RsbW-like"/>
    <property type="match status" value="1"/>
</dbReference>
<dbReference type="Proteomes" id="UP001183643">
    <property type="component" value="Unassembled WGS sequence"/>
</dbReference>
<evidence type="ECO:0000313" key="1">
    <source>
        <dbReference type="EMBL" id="MDR7277460.1"/>
    </source>
</evidence>
<dbReference type="SUPFAM" id="SSF55874">
    <property type="entry name" value="ATPase domain of HSP90 chaperone/DNA topoisomerase II/histidine kinase"/>
    <property type="match status" value="1"/>
</dbReference>
<dbReference type="PANTHER" id="PTHR35526:SF3">
    <property type="entry name" value="ANTI-SIGMA-F FACTOR RSBW"/>
    <property type="match status" value="1"/>
</dbReference>
<name>A0AAE3YPU1_9ACTN</name>
<keyword evidence="1" id="KW-0808">Transferase</keyword>
<organism evidence="1 2">
    <name type="scientific">Catenuloplanes atrovinosus</name>
    <dbReference type="NCBI Taxonomy" id="137266"/>
    <lineage>
        <taxon>Bacteria</taxon>
        <taxon>Bacillati</taxon>
        <taxon>Actinomycetota</taxon>
        <taxon>Actinomycetes</taxon>
        <taxon>Micromonosporales</taxon>
        <taxon>Micromonosporaceae</taxon>
        <taxon>Catenuloplanes</taxon>
    </lineage>
</organism>
<gene>
    <name evidence="1" type="ORF">J2S41_004238</name>
</gene>
<accession>A0AAE3YPU1</accession>
<dbReference type="AlphaFoldDB" id="A0AAE3YPU1"/>
<keyword evidence="1" id="KW-0418">Kinase</keyword>
<dbReference type="Gene3D" id="3.30.565.10">
    <property type="entry name" value="Histidine kinase-like ATPase, C-terminal domain"/>
    <property type="match status" value="1"/>
</dbReference>